<dbReference type="EMBL" id="UINC01105430">
    <property type="protein sequence ID" value="SVC69358.1"/>
    <property type="molecule type" value="Genomic_DNA"/>
</dbReference>
<dbReference type="AlphaFoldDB" id="A0A382P9G0"/>
<proteinExistence type="predicted"/>
<organism evidence="1">
    <name type="scientific">marine metagenome</name>
    <dbReference type="NCBI Taxonomy" id="408172"/>
    <lineage>
        <taxon>unclassified sequences</taxon>
        <taxon>metagenomes</taxon>
        <taxon>ecological metagenomes</taxon>
    </lineage>
</organism>
<gene>
    <name evidence="1" type="ORF">METZ01_LOCUS322212</name>
</gene>
<reference evidence="1" key="1">
    <citation type="submission" date="2018-05" db="EMBL/GenBank/DDBJ databases">
        <authorList>
            <person name="Lanie J.A."/>
            <person name="Ng W.-L."/>
            <person name="Kazmierczak K.M."/>
            <person name="Andrzejewski T.M."/>
            <person name="Davidsen T.M."/>
            <person name="Wayne K.J."/>
            <person name="Tettelin H."/>
            <person name="Glass J.I."/>
            <person name="Rusch D."/>
            <person name="Podicherti R."/>
            <person name="Tsui H.-C.T."/>
            <person name="Winkler M.E."/>
        </authorList>
    </citation>
    <scope>NUCLEOTIDE SEQUENCE</scope>
</reference>
<accession>A0A382P9G0</accession>
<protein>
    <submittedName>
        <fullName evidence="1">Uncharacterized protein</fullName>
    </submittedName>
</protein>
<name>A0A382P9G0_9ZZZZ</name>
<sequence length="145" mass="16500">MKNSVQATQYMLFTESAYRDIAPTDWEVEEGEEDYDDIGNIKTFLHYPLEPETFVLSSDSKPPAVLIDTLRSEVSREYCQVAQNPELGFHFHTGRRLTALLEYRDHWLDGLPEETIESFAGTGNPFLLGDICPDEKWSTPDVGPV</sequence>
<evidence type="ECO:0000313" key="1">
    <source>
        <dbReference type="EMBL" id="SVC69358.1"/>
    </source>
</evidence>